<evidence type="ECO:0000259" key="1">
    <source>
        <dbReference type="SMART" id="SM00778"/>
    </source>
</evidence>
<dbReference type="Proteomes" id="UP000839827">
    <property type="component" value="Unassembled WGS sequence"/>
</dbReference>
<sequence>MRTKDAATGHWPKIFEYYGLPPVTGKRHFRGKCPICGGVGKFRCDDKDGKGTWVCVCGSGDGMSLVLQATGKPWVVICEEIDGLTGNVYERERQNTGKPASKIATDRERVIRKFGRLSPLQGTSGEAYLQRRGILELPEEGIGFCDKQTCNGHAYQALYSLATDDKGALCYLHRTLLDGDRKADVVAAKKLMALQESSYLEYAGSVAIRMFPPASTLGIAEGIETALSCRQIYRCNVWSVMNTAFMEKFIAPPGVNHLVIFADNDTHGAGLAAAFKCGKNNILSRNDVEKVSIRWPDLPDFNDMLTEGCEARQHVLTRKQKVAEAA</sequence>
<dbReference type="InterPro" id="IPR006171">
    <property type="entry name" value="TOPRIM_dom"/>
</dbReference>
<dbReference type="Pfam" id="PF13362">
    <property type="entry name" value="Toprim_3"/>
    <property type="match status" value="1"/>
</dbReference>
<feature type="domain" description="DNA primase/helicase Gp4 N-terminal Bacteriophage T7-like" evidence="1">
    <location>
        <begin position="28"/>
        <end position="63"/>
    </location>
</feature>
<comment type="caution">
    <text evidence="3">The sequence shown here is derived from an EMBL/GenBank/DDBJ whole genome shotgun (WGS) entry which is preliminary data.</text>
</comment>
<dbReference type="GO" id="GO:0008270">
    <property type="term" value="F:zinc ion binding"/>
    <property type="evidence" value="ECO:0007669"/>
    <property type="project" value="InterPro"/>
</dbReference>
<dbReference type="Pfam" id="PF23639">
    <property type="entry name" value="DUF7146"/>
    <property type="match status" value="1"/>
</dbReference>
<dbReference type="EMBL" id="AAHYLK010000077">
    <property type="protein sequence ID" value="ECB7109837.1"/>
    <property type="molecule type" value="Genomic_DNA"/>
</dbReference>
<dbReference type="SMART" id="SM00778">
    <property type="entry name" value="Prim_Zn_Ribbon"/>
    <property type="match status" value="1"/>
</dbReference>
<proteinExistence type="predicted"/>
<evidence type="ECO:0000313" key="3">
    <source>
        <dbReference type="EMBL" id="ECB7109837.1"/>
    </source>
</evidence>
<dbReference type="CDD" id="cd01029">
    <property type="entry name" value="TOPRIM_primases"/>
    <property type="match status" value="1"/>
</dbReference>
<gene>
    <name evidence="3" type="ORF">E1A34_28135</name>
    <name evidence="2" type="ORF">EVG73_25705</name>
</gene>
<dbReference type="InterPro" id="IPR034154">
    <property type="entry name" value="TOPRIM_DnaG/twinkle"/>
</dbReference>
<dbReference type="InterPro" id="IPR055570">
    <property type="entry name" value="DUF7146"/>
</dbReference>
<organism evidence="3">
    <name type="scientific">Salmonella newport</name>
    <dbReference type="NCBI Taxonomy" id="108619"/>
    <lineage>
        <taxon>Bacteria</taxon>
        <taxon>Pseudomonadati</taxon>
        <taxon>Pseudomonadota</taxon>
        <taxon>Gammaproteobacteria</taxon>
        <taxon>Enterobacterales</taxon>
        <taxon>Enterobacteriaceae</taxon>
        <taxon>Salmonella</taxon>
    </lineage>
</organism>
<dbReference type="EMBL" id="AAHWTY010000134">
    <property type="protein sequence ID" value="ECB1915722.1"/>
    <property type="molecule type" value="Genomic_DNA"/>
</dbReference>
<dbReference type="AlphaFoldDB" id="A0A5Y0S1Z4"/>
<reference evidence="3" key="1">
    <citation type="submission" date="2019-03" db="EMBL/GenBank/DDBJ databases">
        <authorList>
            <person name="Ashton P.M."/>
            <person name="Dallman T."/>
            <person name="Nair S."/>
            <person name="De Pinna E."/>
            <person name="Peters T."/>
            <person name="Grant K."/>
        </authorList>
    </citation>
    <scope>NUCLEOTIDE SEQUENCE [LARGE SCALE GENOMIC DNA]</scope>
    <source>
        <strain evidence="3">271153</strain>
        <strain evidence="2">500372</strain>
    </source>
</reference>
<protein>
    <submittedName>
        <fullName evidence="3">DNA primase</fullName>
    </submittedName>
</protein>
<dbReference type="GO" id="GO:0004386">
    <property type="term" value="F:helicase activity"/>
    <property type="evidence" value="ECO:0007669"/>
    <property type="project" value="InterPro"/>
</dbReference>
<dbReference type="InterPro" id="IPR013237">
    <property type="entry name" value="Phage_T7_Gp4_N"/>
</dbReference>
<evidence type="ECO:0000313" key="2">
    <source>
        <dbReference type="EMBL" id="ECB1915722.1"/>
    </source>
</evidence>
<dbReference type="Pfam" id="PF08273">
    <property type="entry name" value="Zn_Ribbon_Prim"/>
    <property type="match status" value="1"/>
</dbReference>
<accession>A0A5Y0S1Z4</accession>
<dbReference type="SUPFAM" id="SSF57783">
    <property type="entry name" value="Zinc beta-ribbon"/>
    <property type="match status" value="1"/>
</dbReference>
<name>A0A5Y0S1Z4_SALNE</name>